<dbReference type="GO" id="GO:0140662">
    <property type="term" value="F:ATP-dependent protein folding chaperone"/>
    <property type="evidence" value="ECO:0007669"/>
    <property type="project" value="InterPro"/>
</dbReference>
<dbReference type="SUPFAM" id="SSF53067">
    <property type="entry name" value="Actin-like ATPase domain"/>
    <property type="match status" value="3"/>
</dbReference>
<proteinExistence type="inferred from homology"/>
<organism evidence="15 16">
    <name type="scientific">Rhizoctonia solani</name>
    <dbReference type="NCBI Taxonomy" id="456999"/>
    <lineage>
        <taxon>Eukaryota</taxon>
        <taxon>Fungi</taxon>
        <taxon>Dikarya</taxon>
        <taxon>Basidiomycota</taxon>
        <taxon>Agaricomycotina</taxon>
        <taxon>Agaricomycetes</taxon>
        <taxon>Cantharellales</taxon>
        <taxon>Ceratobasidiaceae</taxon>
        <taxon>Rhizoctonia</taxon>
    </lineage>
</organism>
<dbReference type="FunFam" id="3.30.30.30:FF:000001">
    <property type="entry name" value="heat shock 70 kDa protein-like"/>
    <property type="match status" value="1"/>
</dbReference>
<evidence type="ECO:0000256" key="7">
    <source>
        <dbReference type="ARBA" id="ARBA00023163"/>
    </source>
</evidence>
<evidence type="ECO:0000313" key="15">
    <source>
        <dbReference type="EMBL" id="CAE6496960.1"/>
    </source>
</evidence>
<dbReference type="FunFam" id="3.30.420.40:FF:000026">
    <property type="entry name" value="Heat shock protein 70"/>
    <property type="match status" value="1"/>
</dbReference>
<dbReference type="EMBL" id="CAJMWZ010004884">
    <property type="protein sequence ID" value="CAE6496960.1"/>
    <property type="molecule type" value="Genomic_DNA"/>
</dbReference>
<dbReference type="FunFam" id="1.20.1270.10:FF:000016">
    <property type="entry name" value="Heat shock protein 70"/>
    <property type="match status" value="1"/>
</dbReference>
<keyword evidence="8" id="KW-0539">Nucleus</keyword>
<comment type="function">
    <text evidence="9">Transcriptional coregulator that functions together with transcription factor HSF1. Positively regulates the expression of laccase LAC1 during glucose starvation.</text>
</comment>
<keyword evidence="5" id="KW-0805">Transcription regulation</keyword>
<dbReference type="Gene3D" id="1.20.1270.10">
    <property type="match status" value="1"/>
</dbReference>
<protein>
    <recommendedName>
        <fullName evidence="11">Transcriptional coregulator SSA1</fullName>
    </recommendedName>
</protein>
<dbReference type="FunFam" id="2.60.34.10:FF:000002">
    <property type="entry name" value="Heat shock 70 kDa"/>
    <property type="match status" value="1"/>
</dbReference>
<name>A0A8H3CSA8_9AGAM</name>
<comment type="subunit">
    <text evidence="10">Interacts with transcription factor HSF1 on chromatin.</text>
</comment>
<dbReference type="InterPro" id="IPR013126">
    <property type="entry name" value="Hsp_70_fam"/>
</dbReference>
<accession>A0A8H3CSA8</accession>
<dbReference type="PRINTS" id="PR00301">
    <property type="entry name" value="HEATSHOCK70"/>
</dbReference>
<evidence type="ECO:0000256" key="2">
    <source>
        <dbReference type="ARBA" id="ARBA00007381"/>
    </source>
</evidence>
<evidence type="ECO:0000256" key="3">
    <source>
        <dbReference type="ARBA" id="ARBA00022741"/>
    </source>
</evidence>
<evidence type="ECO:0000256" key="12">
    <source>
        <dbReference type="RuleBase" id="RU003322"/>
    </source>
</evidence>
<feature type="compositionally biased region" description="Gly residues" evidence="14">
    <location>
        <begin position="716"/>
        <end position="740"/>
    </location>
</feature>
<dbReference type="PROSITE" id="PS01036">
    <property type="entry name" value="HSP70_3"/>
    <property type="match status" value="2"/>
</dbReference>
<dbReference type="InterPro" id="IPR043129">
    <property type="entry name" value="ATPase_NBD"/>
</dbReference>
<evidence type="ECO:0000256" key="13">
    <source>
        <dbReference type="SAM" id="Coils"/>
    </source>
</evidence>
<keyword evidence="13" id="KW-0175">Coiled coil</keyword>
<evidence type="ECO:0000256" key="1">
    <source>
        <dbReference type="ARBA" id="ARBA00004123"/>
    </source>
</evidence>
<dbReference type="Gene3D" id="3.90.640.10">
    <property type="entry name" value="Actin, Chain A, domain 4"/>
    <property type="match status" value="1"/>
</dbReference>
<dbReference type="Gene3D" id="3.30.30.30">
    <property type="match status" value="1"/>
</dbReference>
<sequence length="752" mass="82025">MSSKAIGIDLGTTYSCVGVWQNDRVEIIANDQGNRTTPSYVSFSDTERLIGDAAKNQVAMNPVNTVFDAKRLIGRRFDDAEVQSDIKHFPFKVENKGGKPVISVEYRGETKTFTPEEISSMVLLKMKETAESYLGTPINNAVVTVPAYFNDSQRQATKDAGVISGLNVLRIINEPTAAAIAYGLDKKVQGERNVLIFDLGGGTFDVSLLTIEEGIFEVKATAGDTHLGGEDFDNRLVNHFVQEFKRKNKKDLSSNPRALRRLRTACERAKRTLSSAAQTSIEIDSLFEGIDFYTSLTRARFEELCQDLFRGTLEPVEKVLRDSKIDKANVHDIVLVGGSTRIPRIIKLVSDFFNGKEPNKSINPDEAVAYGAAVQAAILSGDTSEKTQDLLLLDGIDFYTSLTRARFEELCQDLFRGTLEPVEKVLRDSKIDKSNVHDIVLVGGSTRIPRIIKLVSDFFNGKEPNKSINPDEAVAYGAAVQAAILSGDTSEKTQDLLLLDVAPLSTGIETAGGVFTALIKRNTTVPTKKSEIFSTYSDNQPGVLIQVFEGERARTKDNNLLGKFELSGIPPAPRGVPQIEVTFDIDANGILNVSAADKTTGKSNRITITNDKGRLSKEEIERMVQEAEKYKQEDEEAAARITAKNALESYSYNLRNTLQDDKLAEKFEAGDKSKLETAVNETISWLDASQEASKEEYEGRQKELEAIANPIMSRLYGGGGMPPGGAPGGFPGAGPGGPAGHDGDGPSVEEVD</sequence>
<dbReference type="SUPFAM" id="SSF100934">
    <property type="entry name" value="Heat shock protein 70kD (HSP70), C-terminal subdomain"/>
    <property type="match status" value="1"/>
</dbReference>
<dbReference type="SUPFAM" id="SSF100920">
    <property type="entry name" value="Heat shock protein 70kD (HSP70), peptide-binding domain"/>
    <property type="match status" value="1"/>
</dbReference>
<evidence type="ECO:0000256" key="4">
    <source>
        <dbReference type="ARBA" id="ARBA00022840"/>
    </source>
</evidence>
<keyword evidence="6" id="KW-0346">Stress response</keyword>
<dbReference type="CDD" id="cd10233">
    <property type="entry name" value="ASKHA_NBD_HSP70_HSPA1"/>
    <property type="match status" value="1"/>
</dbReference>
<reference evidence="15" key="1">
    <citation type="submission" date="2021-01" db="EMBL/GenBank/DDBJ databases">
        <authorList>
            <person name="Kaushik A."/>
        </authorList>
    </citation>
    <scope>NUCLEOTIDE SEQUENCE</scope>
    <source>
        <strain evidence="15">Type strain: AG8-Rh-89/</strain>
    </source>
</reference>
<feature type="region of interest" description="Disordered" evidence="14">
    <location>
        <begin position="715"/>
        <end position="752"/>
    </location>
</feature>
<dbReference type="InterPro" id="IPR029048">
    <property type="entry name" value="HSP70_C_sf"/>
</dbReference>
<dbReference type="GO" id="GO:0005524">
    <property type="term" value="F:ATP binding"/>
    <property type="evidence" value="ECO:0007669"/>
    <property type="project" value="UniProtKB-KW"/>
</dbReference>
<dbReference type="InterPro" id="IPR018181">
    <property type="entry name" value="Heat_shock_70_CS"/>
</dbReference>
<dbReference type="Proteomes" id="UP000663850">
    <property type="component" value="Unassembled WGS sequence"/>
</dbReference>
<dbReference type="InterPro" id="IPR029047">
    <property type="entry name" value="HSP70_peptide-bd_sf"/>
</dbReference>
<dbReference type="FunFam" id="3.90.640.10:FF:000002">
    <property type="entry name" value="Heat shock 70 kDa"/>
    <property type="match status" value="1"/>
</dbReference>
<evidence type="ECO:0000313" key="16">
    <source>
        <dbReference type="Proteomes" id="UP000663850"/>
    </source>
</evidence>
<dbReference type="Gene3D" id="2.60.34.10">
    <property type="entry name" value="Substrate Binding Domain Of DNAk, Chain A, domain 1"/>
    <property type="match status" value="1"/>
</dbReference>
<comment type="subcellular location">
    <subcellularLocation>
        <location evidence="1">Nucleus</location>
    </subcellularLocation>
</comment>
<evidence type="ECO:0000256" key="6">
    <source>
        <dbReference type="ARBA" id="ARBA00023016"/>
    </source>
</evidence>
<evidence type="ECO:0000256" key="9">
    <source>
        <dbReference type="ARBA" id="ARBA00058890"/>
    </source>
</evidence>
<dbReference type="PROSITE" id="PS00329">
    <property type="entry name" value="HSP70_2"/>
    <property type="match status" value="1"/>
</dbReference>
<evidence type="ECO:0000256" key="10">
    <source>
        <dbReference type="ARBA" id="ARBA00062310"/>
    </source>
</evidence>
<comment type="similarity">
    <text evidence="2 12">Belongs to the heat shock protein 70 family.</text>
</comment>
<evidence type="ECO:0000256" key="14">
    <source>
        <dbReference type="SAM" id="MobiDB-lite"/>
    </source>
</evidence>
<dbReference type="GO" id="GO:0005634">
    <property type="term" value="C:nucleus"/>
    <property type="evidence" value="ECO:0007669"/>
    <property type="project" value="UniProtKB-SubCell"/>
</dbReference>
<keyword evidence="4 12" id="KW-0067">ATP-binding</keyword>
<dbReference type="FunFam" id="3.30.420.40:FF:000172">
    <property type="entry name" value="Heat shock 70 kDa protein"/>
    <property type="match status" value="3"/>
</dbReference>
<comment type="caution">
    <text evidence="15">The sequence shown here is derived from an EMBL/GenBank/DDBJ whole genome shotgun (WGS) entry which is preliminary data.</text>
</comment>
<dbReference type="AlphaFoldDB" id="A0A8H3CSA8"/>
<dbReference type="Pfam" id="PF00012">
    <property type="entry name" value="HSP70"/>
    <property type="match status" value="2"/>
</dbReference>
<keyword evidence="7" id="KW-0804">Transcription</keyword>
<evidence type="ECO:0000256" key="8">
    <source>
        <dbReference type="ARBA" id="ARBA00023242"/>
    </source>
</evidence>
<dbReference type="PANTHER" id="PTHR19375">
    <property type="entry name" value="HEAT SHOCK PROTEIN 70KDA"/>
    <property type="match status" value="1"/>
</dbReference>
<evidence type="ECO:0000256" key="5">
    <source>
        <dbReference type="ARBA" id="ARBA00023015"/>
    </source>
</evidence>
<keyword evidence="3 12" id="KW-0547">Nucleotide-binding</keyword>
<feature type="coiled-coil region" evidence="13">
    <location>
        <begin position="613"/>
        <end position="640"/>
    </location>
</feature>
<dbReference type="PROSITE" id="PS00297">
    <property type="entry name" value="HSP70_1"/>
    <property type="match status" value="1"/>
</dbReference>
<evidence type="ECO:0000256" key="11">
    <source>
        <dbReference type="ARBA" id="ARBA00068399"/>
    </source>
</evidence>
<dbReference type="Gene3D" id="3.30.420.40">
    <property type="match status" value="3"/>
</dbReference>
<gene>
    <name evidence="15" type="ORF">RDB_LOCUS90664</name>
</gene>